<evidence type="ECO:0000256" key="1">
    <source>
        <dbReference type="ARBA" id="ARBA00022884"/>
    </source>
</evidence>
<dbReference type="InterPro" id="IPR035979">
    <property type="entry name" value="RBD_domain_sf"/>
</dbReference>
<keyword evidence="4" id="KW-0396">Initiation factor</keyword>
<evidence type="ECO:0000259" key="3">
    <source>
        <dbReference type="PROSITE" id="PS50102"/>
    </source>
</evidence>
<dbReference type="GO" id="GO:0003743">
    <property type="term" value="F:translation initiation factor activity"/>
    <property type="evidence" value="ECO:0007669"/>
    <property type="project" value="UniProtKB-KW"/>
</dbReference>
<dbReference type="InterPro" id="IPR052462">
    <property type="entry name" value="SLIRP/GR-RBP-like"/>
</dbReference>
<dbReference type="SMART" id="SM00360">
    <property type="entry name" value="RRM"/>
    <property type="match status" value="1"/>
</dbReference>
<dbReference type="InterPro" id="IPR012677">
    <property type="entry name" value="Nucleotide-bd_a/b_plait_sf"/>
</dbReference>
<feature type="domain" description="RRM" evidence="3">
    <location>
        <begin position="63"/>
        <end position="147"/>
    </location>
</feature>
<reference evidence="4 5" key="1">
    <citation type="journal article" date="2018" name="Front. Plant Sci.">
        <title>Red Clover (Trifolium pratense) and Zigzag Clover (T. medium) - A Picture of Genomic Similarities and Differences.</title>
        <authorList>
            <person name="Dluhosova J."/>
            <person name="Istvanek J."/>
            <person name="Nedelnik J."/>
            <person name="Repkova J."/>
        </authorList>
    </citation>
    <scope>NUCLEOTIDE SEQUENCE [LARGE SCALE GENOMIC DNA]</scope>
    <source>
        <strain evidence="5">cv. 10/8</strain>
        <tissue evidence="4">Leaf</tissue>
    </source>
</reference>
<evidence type="ECO:0000313" key="5">
    <source>
        <dbReference type="Proteomes" id="UP000265520"/>
    </source>
</evidence>
<protein>
    <submittedName>
        <fullName evidence="4">Eukaryotic translation initiation factor 3 subunit G-like</fullName>
    </submittedName>
</protein>
<keyword evidence="5" id="KW-1185">Reference proteome</keyword>
<dbReference type="Proteomes" id="UP000265520">
    <property type="component" value="Unassembled WGS sequence"/>
</dbReference>
<proteinExistence type="predicted"/>
<keyword evidence="1 2" id="KW-0694">RNA-binding</keyword>
<organism evidence="4 5">
    <name type="scientific">Trifolium medium</name>
    <dbReference type="NCBI Taxonomy" id="97028"/>
    <lineage>
        <taxon>Eukaryota</taxon>
        <taxon>Viridiplantae</taxon>
        <taxon>Streptophyta</taxon>
        <taxon>Embryophyta</taxon>
        <taxon>Tracheophyta</taxon>
        <taxon>Spermatophyta</taxon>
        <taxon>Magnoliopsida</taxon>
        <taxon>eudicotyledons</taxon>
        <taxon>Gunneridae</taxon>
        <taxon>Pentapetalae</taxon>
        <taxon>rosids</taxon>
        <taxon>fabids</taxon>
        <taxon>Fabales</taxon>
        <taxon>Fabaceae</taxon>
        <taxon>Papilionoideae</taxon>
        <taxon>50 kb inversion clade</taxon>
        <taxon>NPAAA clade</taxon>
        <taxon>Hologalegina</taxon>
        <taxon>IRL clade</taxon>
        <taxon>Trifolieae</taxon>
        <taxon>Trifolium</taxon>
    </lineage>
</organism>
<keyword evidence="4" id="KW-0648">Protein biosynthesis</keyword>
<evidence type="ECO:0000256" key="2">
    <source>
        <dbReference type="PROSITE-ProRule" id="PRU00176"/>
    </source>
</evidence>
<dbReference type="EMBL" id="LXQA010051198">
    <property type="protein sequence ID" value="MCI03099.1"/>
    <property type="molecule type" value="Genomic_DNA"/>
</dbReference>
<dbReference type="AlphaFoldDB" id="A0A392NVA8"/>
<dbReference type="PROSITE" id="PS50102">
    <property type="entry name" value="RRM"/>
    <property type="match status" value="1"/>
</dbReference>
<evidence type="ECO:0000313" key="4">
    <source>
        <dbReference type="EMBL" id="MCI03099.1"/>
    </source>
</evidence>
<dbReference type="InterPro" id="IPR000504">
    <property type="entry name" value="RRM_dom"/>
</dbReference>
<dbReference type="SUPFAM" id="SSF54928">
    <property type="entry name" value="RNA-binding domain, RBD"/>
    <property type="match status" value="1"/>
</dbReference>
<dbReference type="Gene3D" id="3.30.70.330">
    <property type="match status" value="1"/>
</dbReference>
<dbReference type="Pfam" id="PF00076">
    <property type="entry name" value="RRM_1"/>
    <property type="match status" value="1"/>
</dbReference>
<sequence>MSAVPKFLLDGTYQGGAYTFCDHHHHPDPSIDDDESKLLIPHMFIPPCLIDFAKEMISKSDDKTVLATYISDDLKKDSDLLQLFKSKSKGDVKSANLAIDQETGFSGNFGFVTFVTKEDAHKAIQELNGLVHGDKRTMTMSVDWAIPRTA</sequence>
<name>A0A392NVA8_9FABA</name>
<dbReference type="GO" id="GO:0003723">
    <property type="term" value="F:RNA binding"/>
    <property type="evidence" value="ECO:0007669"/>
    <property type="project" value="UniProtKB-UniRule"/>
</dbReference>
<accession>A0A392NVA8</accession>
<dbReference type="PANTHER" id="PTHR48027">
    <property type="entry name" value="HETEROGENEOUS NUCLEAR RIBONUCLEOPROTEIN 87F-RELATED"/>
    <property type="match status" value="1"/>
</dbReference>
<comment type="caution">
    <text evidence="4">The sequence shown here is derived from an EMBL/GenBank/DDBJ whole genome shotgun (WGS) entry which is preliminary data.</text>
</comment>